<dbReference type="Proteomes" id="UP001222434">
    <property type="component" value="Unassembled WGS sequence"/>
</dbReference>
<organism evidence="1 2">
    <name type="scientific">Xenorhabdus bovienii</name>
    <name type="common">Xenorhabdus nematophila subsp. bovienii</name>
    <dbReference type="NCBI Taxonomy" id="40576"/>
    <lineage>
        <taxon>Bacteria</taxon>
        <taxon>Pseudomonadati</taxon>
        <taxon>Pseudomonadota</taxon>
        <taxon>Gammaproteobacteria</taxon>
        <taxon>Enterobacterales</taxon>
        <taxon>Morganellaceae</taxon>
        <taxon>Xenorhabdus</taxon>
    </lineage>
</organism>
<gene>
    <name evidence="1" type="ORF">KKJ01_00515</name>
</gene>
<dbReference type="AlphaFoldDB" id="A0AAJ1MWY1"/>
<reference evidence="1" key="2">
    <citation type="journal article" date="2022" name="J. Evol. Biol.">
        <title>Pre- and post-association barriers to host switching in sympatric mutualists.</title>
        <authorList>
            <person name="Dinges Z.M."/>
            <person name="Phillips R.K."/>
            <person name="Lively C.M."/>
            <person name="Bashey F."/>
        </authorList>
    </citation>
    <scope>NUCLEOTIDE SEQUENCE</scope>
    <source>
        <strain evidence="1">MC_266_E_2016</strain>
    </source>
</reference>
<proteinExistence type="predicted"/>
<sequence>MALEEHYEDYKNLSKQITESEKVFFVNDPYSIPIIHSAAQEASNETKRLFGINGHNDLSDARSGIVISLLCFHETWAIMTL</sequence>
<name>A0AAJ1MWY1_XENBV</name>
<dbReference type="EMBL" id="JAILSO010000001">
    <property type="protein sequence ID" value="MDE1476769.1"/>
    <property type="molecule type" value="Genomic_DNA"/>
</dbReference>
<accession>A0AAJ1MWY1</accession>
<reference evidence="1" key="1">
    <citation type="submission" date="2021-08" db="EMBL/GenBank/DDBJ databases">
        <authorList>
            <person name="Papudeshi B."/>
            <person name="Bashey-Visser F."/>
        </authorList>
    </citation>
    <scope>NUCLEOTIDE SEQUENCE</scope>
    <source>
        <strain evidence="1">MC_266_E_2016</strain>
    </source>
</reference>
<evidence type="ECO:0000313" key="2">
    <source>
        <dbReference type="Proteomes" id="UP001222434"/>
    </source>
</evidence>
<protein>
    <submittedName>
        <fullName evidence="1">Uncharacterized protein</fullName>
    </submittedName>
</protein>
<comment type="caution">
    <text evidence="1">The sequence shown here is derived from an EMBL/GenBank/DDBJ whole genome shotgun (WGS) entry which is preliminary data.</text>
</comment>
<dbReference type="RefSeq" id="WP_274711313.1">
    <property type="nucleotide sequence ID" value="NZ_JAILSO010000001.1"/>
</dbReference>
<evidence type="ECO:0000313" key="1">
    <source>
        <dbReference type="EMBL" id="MDE1476769.1"/>
    </source>
</evidence>